<evidence type="ECO:0000313" key="2">
    <source>
        <dbReference type="EMBL" id="KJB08825.1"/>
    </source>
</evidence>
<name>A0A0D2QNI4_GOSRA</name>
<dbReference type="Proteomes" id="UP000032304">
    <property type="component" value="Chromosome 1"/>
</dbReference>
<sequence>MELTDSAKGTREELDTLKFLFGPQNILLKFFPRRLSFTFLPLLLSLWSEDDLTTEATPFPAFEMVGLREPFSLKIIALCFPASSSPSLTPTSNSIVPPKVELK</sequence>
<dbReference type="Gramene" id="KJB08825">
    <property type="protein sequence ID" value="KJB08825"/>
    <property type="gene ID" value="B456_001G106300"/>
</dbReference>
<accession>A0A0D2QNI4</accession>
<dbReference type="EMBL" id="CM001740">
    <property type="protein sequence ID" value="KJB08825.1"/>
    <property type="molecule type" value="Genomic_DNA"/>
</dbReference>
<dbReference type="OMA" id="FPAFEMV"/>
<gene>
    <name evidence="2" type="ORF">B456_001G106300</name>
</gene>
<protein>
    <submittedName>
        <fullName evidence="2">Uncharacterized protein</fullName>
    </submittedName>
</protein>
<reference evidence="2 3" key="1">
    <citation type="journal article" date="2012" name="Nature">
        <title>Repeated polyploidization of Gossypium genomes and the evolution of spinnable cotton fibres.</title>
        <authorList>
            <person name="Paterson A.H."/>
            <person name="Wendel J.F."/>
            <person name="Gundlach H."/>
            <person name="Guo H."/>
            <person name="Jenkins J."/>
            <person name="Jin D."/>
            <person name="Llewellyn D."/>
            <person name="Showmaker K.C."/>
            <person name="Shu S."/>
            <person name="Udall J."/>
            <person name="Yoo M.J."/>
            <person name="Byers R."/>
            <person name="Chen W."/>
            <person name="Doron-Faigenboim A."/>
            <person name="Duke M.V."/>
            <person name="Gong L."/>
            <person name="Grimwood J."/>
            <person name="Grover C."/>
            <person name="Grupp K."/>
            <person name="Hu G."/>
            <person name="Lee T.H."/>
            <person name="Li J."/>
            <person name="Lin L."/>
            <person name="Liu T."/>
            <person name="Marler B.S."/>
            <person name="Page J.T."/>
            <person name="Roberts A.W."/>
            <person name="Romanel E."/>
            <person name="Sanders W.S."/>
            <person name="Szadkowski E."/>
            <person name="Tan X."/>
            <person name="Tang H."/>
            <person name="Xu C."/>
            <person name="Wang J."/>
            <person name="Wang Z."/>
            <person name="Zhang D."/>
            <person name="Zhang L."/>
            <person name="Ashrafi H."/>
            <person name="Bedon F."/>
            <person name="Bowers J.E."/>
            <person name="Brubaker C.L."/>
            <person name="Chee P.W."/>
            <person name="Das S."/>
            <person name="Gingle A.R."/>
            <person name="Haigler C.H."/>
            <person name="Harker D."/>
            <person name="Hoffmann L.V."/>
            <person name="Hovav R."/>
            <person name="Jones D.C."/>
            <person name="Lemke C."/>
            <person name="Mansoor S."/>
            <person name="ur Rahman M."/>
            <person name="Rainville L.N."/>
            <person name="Rambani A."/>
            <person name="Reddy U.K."/>
            <person name="Rong J.K."/>
            <person name="Saranga Y."/>
            <person name="Scheffler B.E."/>
            <person name="Scheffler J.A."/>
            <person name="Stelly D.M."/>
            <person name="Triplett B.A."/>
            <person name="Van Deynze A."/>
            <person name="Vaslin M.F."/>
            <person name="Waghmare V.N."/>
            <person name="Walford S.A."/>
            <person name="Wright R.J."/>
            <person name="Zaki E.A."/>
            <person name="Zhang T."/>
            <person name="Dennis E.S."/>
            <person name="Mayer K.F."/>
            <person name="Peterson D.G."/>
            <person name="Rokhsar D.S."/>
            <person name="Wang X."/>
            <person name="Schmutz J."/>
        </authorList>
    </citation>
    <scope>NUCLEOTIDE SEQUENCE [LARGE SCALE GENOMIC DNA]</scope>
</reference>
<keyword evidence="3" id="KW-1185">Reference proteome</keyword>
<dbReference type="AlphaFoldDB" id="A0A0D2QNI4"/>
<feature type="region of interest" description="Disordered" evidence="1">
    <location>
        <begin position="83"/>
        <end position="103"/>
    </location>
</feature>
<organism evidence="2 3">
    <name type="scientific">Gossypium raimondii</name>
    <name type="common">Peruvian cotton</name>
    <name type="synonym">Gossypium klotzschianum subsp. raimondii</name>
    <dbReference type="NCBI Taxonomy" id="29730"/>
    <lineage>
        <taxon>Eukaryota</taxon>
        <taxon>Viridiplantae</taxon>
        <taxon>Streptophyta</taxon>
        <taxon>Embryophyta</taxon>
        <taxon>Tracheophyta</taxon>
        <taxon>Spermatophyta</taxon>
        <taxon>Magnoliopsida</taxon>
        <taxon>eudicotyledons</taxon>
        <taxon>Gunneridae</taxon>
        <taxon>Pentapetalae</taxon>
        <taxon>rosids</taxon>
        <taxon>malvids</taxon>
        <taxon>Malvales</taxon>
        <taxon>Malvaceae</taxon>
        <taxon>Malvoideae</taxon>
        <taxon>Gossypium</taxon>
    </lineage>
</organism>
<evidence type="ECO:0000313" key="3">
    <source>
        <dbReference type="Proteomes" id="UP000032304"/>
    </source>
</evidence>
<proteinExistence type="predicted"/>
<feature type="compositionally biased region" description="Low complexity" evidence="1">
    <location>
        <begin position="83"/>
        <end position="94"/>
    </location>
</feature>
<evidence type="ECO:0000256" key="1">
    <source>
        <dbReference type="SAM" id="MobiDB-lite"/>
    </source>
</evidence>